<evidence type="ECO:0000256" key="2">
    <source>
        <dbReference type="ARBA" id="ARBA00022723"/>
    </source>
</evidence>
<dbReference type="AlphaFoldDB" id="A0A438FX55"/>
<dbReference type="GO" id="GO:0006508">
    <property type="term" value="P:proteolysis"/>
    <property type="evidence" value="ECO:0007669"/>
    <property type="project" value="UniProtKB-KW"/>
</dbReference>
<dbReference type="InterPro" id="IPR025724">
    <property type="entry name" value="GAG-pre-integrase_dom"/>
</dbReference>
<dbReference type="InterPro" id="IPR036397">
    <property type="entry name" value="RNaseH_sf"/>
</dbReference>
<dbReference type="PROSITE" id="PS50994">
    <property type="entry name" value="INTEGRASE"/>
    <property type="match status" value="1"/>
</dbReference>
<evidence type="ECO:0000313" key="6">
    <source>
        <dbReference type="EMBL" id="RVW64552.1"/>
    </source>
</evidence>
<dbReference type="Pfam" id="PF25597">
    <property type="entry name" value="SH3_retrovirus"/>
    <property type="match status" value="1"/>
</dbReference>
<dbReference type="GO" id="GO:0015074">
    <property type="term" value="P:DNA integration"/>
    <property type="evidence" value="ECO:0007669"/>
    <property type="project" value="InterPro"/>
</dbReference>
<dbReference type="InterPro" id="IPR013103">
    <property type="entry name" value="RVT_2"/>
</dbReference>
<proteinExistence type="predicted"/>
<feature type="domain" description="Integrase catalytic" evidence="5">
    <location>
        <begin position="347"/>
        <end position="469"/>
    </location>
</feature>
<dbReference type="InterPro" id="IPR039537">
    <property type="entry name" value="Retrotran_Ty1/copia-like"/>
</dbReference>
<dbReference type="GO" id="GO:0046872">
    <property type="term" value="F:metal ion binding"/>
    <property type="evidence" value="ECO:0007669"/>
    <property type="project" value="UniProtKB-KW"/>
</dbReference>
<evidence type="ECO:0000256" key="3">
    <source>
        <dbReference type="ARBA" id="ARBA00022750"/>
    </source>
</evidence>
<dbReference type="InterPro" id="IPR012337">
    <property type="entry name" value="RNaseH-like_sf"/>
</dbReference>
<dbReference type="PANTHER" id="PTHR42648:SF28">
    <property type="entry name" value="TRANSPOSON-ENCODED PROTEIN WITH RIBONUCLEASE H-LIKE AND RETROVIRUS ZINC FINGER-LIKE DOMAINS"/>
    <property type="match status" value="1"/>
</dbReference>
<gene>
    <name evidence="6" type="primary">POLX_1644</name>
    <name evidence="6" type="ORF">CK203_040376</name>
</gene>
<dbReference type="Pfam" id="PF22936">
    <property type="entry name" value="Pol_BBD"/>
    <property type="match status" value="1"/>
</dbReference>
<dbReference type="InterPro" id="IPR043502">
    <property type="entry name" value="DNA/RNA_pol_sf"/>
</dbReference>
<dbReference type="InterPro" id="IPR054722">
    <property type="entry name" value="PolX-like_BBD"/>
</dbReference>
<comment type="caution">
    <text evidence="6">The sequence shown here is derived from an EMBL/GenBank/DDBJ whole genome shotgun (WGS) entry which is preliminary data.</text>
</comment>
<evidence type="ECO:0000256" key="1">
    <source>
        <dbReference type="ARBA" id="ARBA00022670"/>
    </source>
</evidence>
<keyword evidence="1" id="KW-0645">Protease</keyword>
<dbReference type="EMBL" id="QGNW01000719">
    <property type="protein sequence ID" value="RVW64552.1"/>
    <property type="molecule type" value="Genomic_DNA"/>
</dbReference>
<dbReference type="Gene3D" id="3.30.420.10">
    <property type="entry name" value="Ribonuclease H-like superfamily/Ribonuclease H"/>
    <property type="match status" value="1"/>
</dbReference>
<dbReference type="InterPro" id="IPR001584">
    <property type="entry name" value="Integrase_cat-core"/>
</dbReference>
<keyword evidence="3" id="KW-0064">Aspartyl protease</keyword>
<sequence length="983" mass="113284">MEDLLQWVDDNVLNHVSEEKNAQSPWNKLKQLYARKTGIINQLVRMHIKFEEKVQGLWLLGTLSDSWETFRTSLSNSAPDGTMNMDLVKSCVLNEEMRRKSQGHIRKYCRQLKRYMKQEKMKDKKNDNDGENDRVATTTSDFLIVYDSDFVNFAYQEASWVIDSGASIHATPRKDFFTSYTSSDFGSVRMGNDGSAKAIGMSYVRLETSNGTTLILKNVKHIPDIHMNLISTGKLDDEGFCNTFCDSQWKLTRGFMVVAKGKKCSSLYLMHARVIDSSINAVDDDSTVDLCHNRLSHMSEKGLMILAKKNLLSSMKKGFLKRCAHCLAGKQTRVAFKTHRHTRKPDQVLEVFKQFHAFVEKQSGEKLKCIQTDNGGEYSGPFDEYCRQHGIRHQKTPPKTPRLNGLAERMNKTLVKRVRCLLSQSQLPRSFWGEALNTVVHVLNLTPCVPLEFDVSDRIWPNNEISYDHLLVFGYKAFVHILKYERYKLDAKTRPCVFIGYGQDELGYRFYDPVQKKLVRSRDAMFIEDHTIQDIEKTDVTEFQYNDNLIDFDPVPLTHLPTQVEDEAHDDQPDIGDVETPTQVEMDDYVHEQSPVAEAPLDIPLKSYEEAMGDENKIKWVDAMQDEMKSLHENHSYELIKLPKGKKALKNKWVYRVKQEEHASQPRYKAKLVVKGFIQKKASIDLEIEQMDVKTAFLHGDLDKEIYMEQPEGFIIKGKEDYVNVSRIDKLNKQLSKSFSMKDLGPVKKILGIRIERDKTSKKLYMSQEQYMEKVLERFNMSKAKVVSSPLASHFKLSSRHSPSIDKEKEDMRRVLYASAVGSLMYDMVCTRPDIAYAVGVVNRFLSNPGRLHWEAVKWIMRYFRGTSKLKLTFGSGKLVLVGYTDSNMARDVDNRRSTSGYLMTFSGDAVSWQSRLQKCVALSTTEVEYIAAAKACKELLWMKHFIHELGFKQQRYVVYCDNHSVIHLSKNSTFMQDRSTLM</sequence>
<dbReference type="SUPFAM" id="SSF56672">
    <property type="entry name" value="DNA/RNA polymerases"/>
    <property type="match status" value="1"/>
</dbReference>
<accession>A0A438FX55</accession>
<evidence type="ECO:0000256" key="4">
    <source>
        <dbReference type="ARBA" id="ARBA00022801"/>
    </source>
</evidence>
<dbReference type="Pfam" id="PF07727">
    <property type="entry name" value="RVT_2"/>
    <property type="match status" value="3"/>
</dbReference>
<reference evidence="6 7" key="1">
    <citation type="journal article" date="2018" name="PLoS Genet.">
        <title>Population sequencing reveals clonal diversity and ancestral inbreeding in the grapevine cultivar Chardonnay.</title>
        <authorList>
            <person name="Roach M.J."/>
            <person name="Johnson D.L."/>
            <person name="Bohlmann J."/>
            <person name="van Vuuren H.J."/>
            <person name="Jones S.J."/>
            <person name="Pretorius I.S."/>
            <person name="Schmidt S.A."/>
            <person name="Borneman A.R."/>
        </authorList>
    </citation>
    <scope>NUCLEOTIDE SEQUENCE [LARGE SCALE GENOMIC DNA]</scope>
    <source>
        <strain evidence="7">cv. Chardonnay</strain>
        <tissue evidence="6">Leaf</tissue>
    </source>
</reference>
<dbReference type="SUPFAM" id="SSF53098">
    <property type="entry name" value="Ribonuclease H-like"/>
    <property type="match status" value="1"/>
</dbReference>
<keyword evidence="4" id="KW-0378">Hydrolase</keyword>
<dbReference type="CDD" id="cd09272">
    <property type="entry name" value="RNase_HI_RT_Ty1"/>
    <property type="match status" value="1"/>
</dbReference>
<protein>
    <submittedName>
        <fullName evidence="6">Retrovirus-related Pol polyprotein from transposon TNT 1-94</fullName>
    </submittedName>
</protein>
<dbReference type="Pfam" id="PF13976">
    <property type="entry name" value="gag_pre-integrs"/>
    <property type="match status" value="1"/>
</dbReference>
<name>A0A438FX55_VITVI</name>
<dbReference type="InterPro" id="IPR057670">
    <property type="entry name" value="SH3_retrovirus"/>
</dbReference>
<organism evidence="6 7">
    <name type="scientific">Vitis vinifera</name>
    <name type="common">Grape</name>
    <dbReference type="NCBI Taxonomy" id="29760"/>
    <lineage>
        <taxon>Eukaryota</taxon>
        <taxon>Viridiplantae</taxon>
        <taxon>Streptophyta</taxon>
        <taxon>Embryophyta</taxon>
        <taxon>Tracheophyta</taxon>
        <taxon>Spermatophyta</taxon>
        <taxon>Magnoliopsida</taxon>
        <taxon>eudicotyledons</taxon>
        <taxon>Gunneridae</taxon>
        <taxon>Pentapetalae</taxon>
        <taxon>rosids</taxon>
        <taxon>Vitales</taxon>
        <taxon>Vitaceae</taxon>
        <taxon>Viteae</taxon>
        <taxon>Vitis</taxon>
    </lineage>
</organism>
<dbReference type="GO" id="GO:0003676">
    <property type="term" value="F:nucleic acid binding"/>
    <property type="evidence" value="ECO:0007669"/>
    <property type="project" value="InterPro"/>
</dbReference>
<dbReference type="PANTHER" id="PTHR42648">
    <property type="entry name" value="TRANSPOSASE, PUTATIVE-RELATED"/>
    <property type="match status" value="1"/>
</dbReference>
<evidence type="ECO:0000259" key="5">
    <source>
        <dbReference type="PROSITE" id="PS50994"/>
    </source>
</evidence>
<evidence type="ECO:0000313" key="7">
    <source>
        <dbReference type="Proteomes" id="UP000288805"/>
    </source>
</evidence>
<dbReference type="Proteomes" id="UP000288805">
    <property type="component" value="Unassembled WGS sequence"/>
</dbReference>
<keyword evidence="2" id="KW-0479">Metal-binding</keyword>
<dbReference type="GO" id="GO:0004190">
    <property type="term" value="F:aspartic-type endopeptidase activity"/>
    <property type="evidence" value="ECO:0007669"/>
    <property type="project" value="UniProtKB-KW"/>
</dbReference>